<dbReference type="PANTHER" id="PTHR46580:SF2">
    <property type="entry name" value="MAM DOMAIN-CONTAINING PROTEIN"/>
    <property type="match status" value="1"/>
</dbReference>
<proteinExistence type="predicted"/>
<sequence length="648" mass="69363">MTTYFPVSDELLFSSTASVETADLAVGANNEAIAVGLISGVNDVLVQRFNADGTTNGEGVILALEPEAGPPVVDIADDGSFAVAYAVTKEETIGEGESQVTVTHRDIVIRTFDATASELGSPITVGSTNDEYDPDIQIDNNGNVALVGVQEVINEDGSSNPGEIWLTAFDSNGNEIVPLEFLTETESVALDPQIALRKSGVSSPNDISAVVSFTLAEELENGVVEKVLLQPYEGNLGEFFQPIGSNIGISAIVRNSFLQEQSSVAINEAGEYIVTWTDNTSGVGNISGLLVKEESIFRDNLTQTAGVAESNSSVGIASDGSFVVAYENNTEGAVEYLEFGEDGERLGEPQVVNGLQSEPSLGILPSGEGLAIAGVTNEGTLGVQGFRELAPPGVDFNNDGNSDILWRNRATGENGIWIMNGVELVQPVTLESQDNTAWTMQGTGDFNDDGFADLFWRNMETGANGFWFMGGEDGTELVETVESEAQDNTAWYAGGVADFNGDGEEDLLWRNQETGANGIWLMDGTERVETVELLGQDNTNWDIYGTGDFNGDGQVDILWRDDEVTGANGVWLMNGTEVMESVEIESQTNTAWYMGGTGDFNSDGQVDILWRNSQTGANGLWIMNGLERETNVVLESQLNNDWRMIPAG</sequence>
<dbReference type="EMBL" id="JADQBC010000035">
    <property type="protein sequence ID" value="MBR8827570.1"/>
    <property type="molecule type" value="Genomic_DNA"/>
</dbReference>
<accession>A0A941GQ98</accession>
<dbReference type="SUPFAM" id="SSF69318">
    <property type="entry name" value="Integrin alpha N-terminal domain"/>
    <property type="match status" value="1"/>
</dbReference>
<dbReference type="Gene3D" id="2.130.10.130">
    <property type="entry name" value="Integrin alpha, N-terminal"/>
    <property type="match status" value="1"/>
</dbReference>
<dbReference type="AlphaFoldDB" id="A0A941GQ98"/>
<protein>
    <submittedName>
        <fullName evidence="2">VCBS repeat-containing protein</fullName>
    </submittedName>
</protein>
<dbReference type="InterPro" id="IPR013517">
    <property type="entry name" value="FG-GAP"/>
</dbReference>
<reference evidence="2" key="1">
    <citation type="submission" date="2021-02" db="EMBL/GenBank/DDBJ databases">
        <title>Metagenome analyses of Stigonema ocellatum DSM 106950, Chlorogloea purpurea SAG 13.99 and Gomphosphaeria aponina DSM 107014.</title>
        <authorList>
            <person name="Marter P."/>
            <person name="Huang S."/>
        </authorList>
    </citation>
    <scope>NUCLEOTIDE SEQUENCE</scope>
    <source>
        <strain evidence="2">JP213</strain>
    </source>
</reference>
<keyword evidence="1" id="KW-0732">Signal</keyword>
<dbReference type="Pfam" id="PF13517">
    <property type="entry name" value="FG-GAP_3"/>
    <property type="match status" value="1"/>
</dbReference>
<evidence type="ECO:0000313" key="2">
    <source>
        <dbReference type="EMBL" id="MBR8827570.1"/>
    </source>
</evidence>
<comment type="caution">
    <text evidence="2">The sequence shown here is derived from an EMBL/GenBank/DDBJ whole genome shotgun (WGS) entry which is preliminary data.</text>
</comment>
<evidence type="ECO:0000256" key="1">
    <source>
        <dbReference type="ARBA" id="ARBA00022729"/>
    </source>
</evidence>
<dbReference type="InterPro" id="IPR028994">
    <property type="entry name" value="Integrin_alpha_N"/>
</dbReference>
<gene>
    <name evidence="2" type="ORF">DSM107014_06615</name>
</gene>
<organism evidence="2 3">
    <name type="scientific">Gomphosphaeria aponina SAG 52.96 = DSM 107014</name>
    <dbReference type="NCBI Taxonomy" id="1521640"/>
    <lineage>
        <taxon>Bacteria</taxon>
        <taxon>Bacillati</taxon>
        <taxon>Cyanobacteriota</taxon>
        <taxon>Cyanophyceae</taxon>
        <taxon>Oscillatoriophycideae</taxon>
        <taxon>Chroococcales</taxon>
        <taxon>Gomphosphaeriaceae</taxon>
        <taxon>Gomphosphaeria</taxon>
    </lineage>
</organism>
<evidence type="ECO:0000313" key="3">
    <source>
        <dbReference type="Proteomes" id="UP000767446"/>
    </source>
</evidence>
<dbReference type="Proteomes" id="UP000767446">
    <property type="component" value="Unassembled WGS sequence"/>
</dbReference>
<name>A0A941GQ98_9CHRO</name>
<dbReference type="PANTHER" id="PTHR46580">
    <property type="entry name" value="SENSOR KINASE-RELATED"/>
    <property type="match status" value="1"/>
</dbReference>